<evidence type="ECO:0000256" key="1">
    <source>
        <dbReference type="ARBA" id="ARBA00004141"/>
    </source>
</evidence>
<evidence type="ECO:0000256" key="2">
    <source>
        <dbReference type="ARBA" id="ARBA00022692"/>
    </source>
</evidence>
<comment type="subcellular location">
    <subcellularLocation>
        <location evidence="1">Membrane</location>
        <topology evidence="1">Multi-pass membrane protein</topology>
    </subcellularLocation>
</comment>
<dbReference type="RefSeq" id="WP_062648554.1">
    <property type="nucleotide sequence ID" value="NZ_LPUR01000001.1"/>
</dbReference>
<reference evidence="7" key="1">
    <citation type="submission" date="2015-12" db="EMBL/GenBank/DDBJ databases">
        <title>Genome sequence of a biocontrol rhizobacterium Chryseobacterium kwangjuense strain KJ1R5 isolated from pepper (Capsicum annuum L.).</title>
        <authorList>
            <person name="Jeong J.-J."/>
            <person name="Park H."/>
            <person name="Mannaa M."/>
            <person name="Sang M.K."/>
            <person name="Choi I.-G."/>
            <person name="Kim K.D."/>
        </authorList>
    </citation>
    <scope>NUCLEOTIDE SEQUENCE [LARGE SCALE GENOMIC DNA]</scope>
    <source>
        <strain evidence="7">KJ1R5</strain>
    </source>
</reference>
<feature type="transmembrane region" description="Helical" evidence="5">
    <location>
        <begin position="53"/>
        <end position="73"/>
    </location>
</feature>
<dbReference type="GO" id="GO:0016020">
    <property type="term" value="C:membrane"/>
    <property type="evidence" value="ECO:0007669"/>
    <property type="project" value="UniProtKB-SubCell"/>
</dbReference>
<name>A0A135WJY4_9FLAO</name>
<dbReference type="Proteomes" id="UP000070513">
    <property type="component" value="Unassembled WGS sequence"/>
</dbReference>
<proteinExistence type="predicted"/>
<protein>
    <recommendedName>
        <fullName evidence="8">DoxX family protein</fullName>
    </recommendedName>
</protein>
<dbReference type="InterPro" id="IPR032808">
    <property type="entry name" value="DoxX"/>
</dbReference>
<dbReference type="EMBL" id="LPUR01000001">
    <property type="protein sequence ID" value="KXH85082.1"/>
    <property type="molecule type" value="Genomic_DNA"/>
</dbReference>
<evidence type="ECO:0000256" key="3">
    <source>
        <dbReference type="ARBA" id="ARBA00022989"/>
    </source>
</evidence>
<dbReference type="Pfam" id="PF07681">
    <property type="entry name" value="DoxX"/>
    <property type="match status" value="1"/>
</dbReference>
<evidence type="ECO:0008006" key="8">
    <source>
        <dbReference type="Google" id="ProtNLM"/>
    </source>
</evidence>
<keyword evidence="2 5" id="KW-0812">Transmembrane</keyword>
<organism evidence="6 7">
    <name type="scientific">Chryseobacterium kwangjuense</name>
    <dbReference type="NCBI Taxonomy" id="267125"/>
    <lineage>
        <taxon>Bacteria</taxon>
        <taxon>Pseudomonadati</taxon>
        <taxon>Bacteroidota</taxon>
        <taxon>Flavobacteriia</taxon>
        <taxon>Flavobacteriales</taxon>
        <taxon>Weeksellaceae</taxon>
        <taxon>Chryseobacterium group</taxon>
        <taxon>Chryseobacterium</taxon>
    </lineage>
</organism>
<gene>
    <name evidence="6" type="ORF">AU378_04825</name>
</gene>
<sequence>MKDLPLQNIAYILLRISMGVNMLGHGLARIPRLSAFAEGMTKSFEKSWLPEPLIMAFGTVLPFVEFLIGLMLIIGIKTKWVLIAGAVLIIVLLFGSSTIENWEAMGIQMIYAVIFYVLMIRIKDEKFT</sequence>
<evidence type="ECO:0000256" key="5">
    <source>
        <dbReference type="SAM" id="Phobius"/>
    </source>
</evidence>
<keyword evidence="4 5" id="KW-0472">Membrane</keyword>
<accession>A0A135WJY4</accession>
<feature type="transmembrane region" description="Helical" evidence="5">
    <location>
        <begin position="12"/>
        <end position="33"/>
    </location>
</feature>
<feature type="transmembrane region" description="Helical" evidence="5">
    <location>
        <begin position="105"/>
        <end position="122"/>
    </location>
</feature>
<evidence type="ECO:0000256" key="4">
    <source>
        <dbReference type="ARBA" id="ARBA00023136"/>
    </source>
</evidence>
<dbReference type="AlphaFoldDB" id="A0A135WJY4"/>
<evidence type="ECO:0000313" key="7">
    <source>
        <dbReference type="Proteomes" id="UP000070513"/>
    </source>
</evidence>
<evidence type="ECO:0000313" key="6">
    <source>
        <dbReference type="EMBL" id="KXH85082.1"/>
    </source>
</evidence>
<comment type="caution">
    <text evidence="6">The sequence shown here is derived from an EMBL/GenBank/DDBJ whole genome shotgun (WGS) entry which is preliminary data.</text>
</comment>
<keyword evidence="3 5" id="KW-1133">Transmembrane helix</keyword>
<dbReference type="OrthoDB" id="4732370at2"/>
<reference evidence="6 7" key="2">
    <citation type="journal article" date="2016" name="Genome Announc.">
        <title>Draft Genome Sequence of a Biocontrol Rhizobacterium, Chryseobacterium kwangjuense Strain KJ1R5, Isolated from Pepper (Capsicum annuum).</title>
        <authorList>
            <person name="Jeong J.J."/>
            <person name="Park H."/>
            <person name="Park B.H."/>
            <person name="Mannaa M."/>
            <person name="Sang M.K."/>
            <person name="Choi I.G."/>
            <person name="Kim K.D."/>
        </authorList>
    </citation>
    <scope>NUCLEOTIDE SEQUENCE [LARGE SCALE GENOMIC DNA]</scope>
    <source>
        <strain evidence="6 7">KJ1R5</strain>
    </source>
</reference>
<feature type="transmembrane region" description="Helical" evidence="5">
    <location>
        <begin position="80"/>
        <end position="99"/>
    </location>
</feature>